<evidence type="ECO:0000313" key="3">
    <source>
        <dbReference type="Proteomes" id="UP000016498"/>
    </source>
</evidence>
<gene>
    <name evidence="2" type="ORF">HMPREF1549_02444</name>
</gene>
<evidence type="ECO:0000313" key="2">
    <source>
        <dbReference type="EMBL" id="ERH16839.1"/>
    </source>
</evidence>
<reference evidence="2 3" key="1">
    <citation type="submission" date="2013-06" db="EMBL/GenBank/DDBJ databases">
        <authorList>
            <person name="Weinstock G."/>
            <person name="Sodergren E."/>
            <person name="Lobos E.A."/>
            <person name="Fulton L."/>
            <person name="Fulton R."/>
            <person name="Courtney L."/>
            <person name="Fronick C."/>
            <person name="O'Laughlin M."/>
            <person name="Godfrey J."/>
            <person name="Wilson R.M."/>
            <person name="Miner T."/>
            <person name="Farmer C."/>
            <person name="Delehaunty K."/>
            <person name="Cordes M."/>
            <person name="Minx P."/>
            <person name="Tomlinson C."/>
            <person name="Chen J."/>
            <person name="Wollam A."/>
            <person name="Pepin K.H."/>
            <person name="Bhonagiri V."/>
            <person name="Zhang X."/>
            <person name="Warren W."/>
            <person name="Mitreva M."/>
            <person name="Mardis E.R."/>
            <person name="Wilson R.K."/>
        </authorList>
    </citation>
    <scope>NUCLEOTIDE SEQUENCE [LARGE SCALE GENOMIC DNA]</scope>
    <source>
        <strain evidence="2 3">F0510</strain>
    </source>
</reference>
<dbReference type="Proteomes" id="UP000016498">
    <property type="component" value="Unassembled WGS sequence"/>
</dbReference>
<accession>U1Q3S5</accession>
<feature type="region of interest" description="Disordered" evidence="1">
    <location>
        <begin position="1"/>
        <end position="40"/>
    </location>
</feature>
<dbReference type="EMBL" id="AWSD01000282">
    <property type="protein sequence ID" value="ERH16839.1"/>
    <property type="molecule type" value="Genomic_DNA"/>
</dbReference>
<evidence type="ECO:0000256" key="1">
    <source>
        <dbReference type="SAM" id="MobiDB-lite"/>
    </source>
</evidence>
<proteinExistence type="predicted"/>
<protein>
    <submittedName>
        <fullName evidence="2">Uncharacterized protein</fullName>
    </submittedName>
</protein>
<sequence length="40" mass="4234">MCRHGFSCSGVSGSGADTAGRQDRDRDGQWPPRTGLTGPR</sequence>
<organism evidence="2 3">
    <name type="scientific">Actinomyces johnsonii F0510</name>
    <dbReference type="NCBI Taxonomy" id="1227262"/>
    <lineage>
        <taxon>Bacteria</taxon>
        <taxon>Bacillati</taxon>
        <taxon>Actinomycetota</taxon>
        <taxon>Actinomycetes</taxon>
        <taxon>Actinomycetales</taxon>
        <taxon>Actinomycetaceae</taxon>
        <taxon>Actinomyces</taxon>
    </lineage>
</organism>
<name>U1Q3S5_9ACTO</name>
<dbReference type="AlphaFoldDB" id="U1Q3S5"/>
<dbReference type="HOGENOM" id="CLU_3283569_0_0_11"/>
<comment type="caution">
    <text evidence="2">The sequence shown here is derived from an EMBL/GenBank/DDBJ whole genome shotgun (WGS) entry which is preliminary data.</text>
</comment>